<evidence type="ECO:0000259" key="1">
    <source>
        <dbReference type="Pfam" id="PF14534"/>
    </source>
</evidence>
<evidence type="ECO:0000313" key="3">
    <source>
        <dbReference type="Proteomes" id="UP000663855"/>
    </source>
</evidence>
<dbReference type="InterPro" id="IPR027843">
    <property type="entry name" value="DUF4440"/>
</dbReference>
<dbReference type="AlphaFoldDB" id="A0A815BBP0"/>
<protein>
    <recommendedName>
        <fullName evidence="1">DUF4440 domain-containing protein</fullName>
    </recommendedName>
</protein>
<dbReference type="EMBL" id="CAJNOV010007060">
    <property type="protein sequence ID" value="CAF1268468.1"/>
    <property type="molecule type" value="Genomic_DNA"/>
</dbReference>
<evidence type="ECO:0000313" key="2">
    <source>
        <dbReference type="EMBL" id="CAF1268468.1"/>
    </source>
</evidence>
<sequence>MSFETIDKLNRDFEHNFNNGQISEAVGSYADDARLFAPDKQVYQGANQIEKYYSETRKLGNTHVDLQTKQVIPCDSNYLIEISCYKVDAETGNYVVIWKKDDQGWKKVIDIFN</sequence>
<comment type="caution">
    <text evidence="2">The sequence shown here is derived from an EMBL/GenBank/DDBJ whole genome shotgun (WGS) entry which is preliminary data.</text>
</comment>
<proteinExistence type="predicted"/>
<feature type="domain" description="DUF4440" evidence="1">
    <location>
        <begin position="6"/>
        <end position="106"/>
    </location>
</feature>
<dbReference type="Proteomes" id="UP000663855">
    <property type="component" value="Unassembled WGS sequence"/>
</dbReference>
<name>A0A815BBP0_9BILA</name>
<dbReference type="Gene3D" id="3.10.450.50">
    <property type="match status" value="1"/>
</dbReference>
<organism evidence="2 3">
    <name type="scientific">Rotaria magnacalcarata</name>
    <dbReference type="NCBI Taxonomy" id="392030"/>
    <lineage>
        <taxon>Eukaryota</taxon>
        <taxon>Metazoa</taxon>
        <taxon>Spiralia</taxon>
        <taxon>Gnathifera</taxon>
        <taxon>Rotifera</taxon>
        <taxon>Eurotatoria</taxon>
        <taxon>Bdelloidea</taxon>
        <taxon>Philodinida</taxon>
        <taxon>Philodinidae</taxon>
        <taxon>Rotaria</taxon>
    </lineage>
</organism>
<dbReference type="Pfam" id="PF14534">
    <property type="entry name" value="DUF4440"/>
    <property type="match status" value="1"/>
</dbReference>
<reference evidence="2" key="1">
    <citation type="submission" date="2021-02" db="EMBL/GenBank/DDBJ databases">
        <authorList>
            <person name="Nowell W R."/>
        </authorList>
    </citation>
    <scope>NUCLEOTIDE SEQUENCE</scope>
</reference>
<accession>A0A815BBP0</accession>
<dbReference type="InterPro" id="IPR032710">
    <property type="entry name" value="NTF2-like_dom_sf"/>
</dbReference>
<dbReference type="SUPFAM" id="SSF54427">
    <property type="entry name" value="NTF2-like"/>
    <property type="match status" value="1"/>
</dbReference>
<gene>
    <name evidence="2" type="ORF">CJN711_LOCUS15354</name>
</gene>